<dbReference type="Proteomes" id="UP001458880">
    <property type="component" value="Unassembled WGS sequence"/>
</dbReference>
<sequence>MPISEPLIKKQAITFSEKLGDIELVVSTGWLEKFAKRHGIIQKVISDESGDVSDIECVQWKSTVLKLLRNSFN</sequence>
<dbReference type="GO" id="GO:0005634">
    <property type="term" value="C:nucleus"/>
    <property type="evidence" value="ECO:0007669"/>
    <property type="project" value="UniProtKB-SubCell"/>
</dbReference>
<keyword evidence="2 4" id="KW-0238">DNA-binding</keyword>
<gene>
    <name evidence="5" type="ORF">QE152_g12567</name>
    <name evidence="4" type="ORF">QE152_g33476</name>
</gene>
<accession>A0AAW1IWU7</accession>
<feature type="domain" description="HTH CENPB-type" evidence="3">
    <location>
        <begin position="1"/>
        <end position="44"/>
    </location>
</feature>
<evidence type="ECO:0000256" key="1">
    <source>
        <dbReference type="ARBA" id="ARBA00004123"/>
    </source>
</evidence>
<evidence type="ECO:0000256" key="2">
    <source>
        <dbReference type="ARBA" id="ARBA00023125"/>
    </source>
</evidence>
<dbReference type="PROSITE" id="PS51253">
    <property type="entry name" value="HTH_CENPB"/>
    <property type="match status" value="1"/>
</dbReference>
<protein>
    <submittedName>
        <fullName evidence="4">Tc5 transposase DNA-binding domain</fullName>
    </submittedName>
</protein>
<dbReference type="Gene3D" id="1.10.10.60">
    <property type="entry name" value="Homeodomain-like"/>
    <property type="match status" value="1"/>
</dbReference>
<evidence type="ECO:0000313" key="5">
    <source>
        <dbReference type="EMBL" id="KAK9736299.1"/>
    </source>
</evidence>
<dbReference type="EMBL" id="JASPKY010000115">
    <property type="protein sequence ID" value="KAK9736299.1"/>
    <property type="molecule type" value="Genomic_DNA"/>
</dbReference>
<dbReference type="InterPro" id="IPR009057">
    <property type="entry name" value="Homeodomain-like_sf"/>
</dbReference>
<dbReference type="EMBL" id="JASPKY010000509">
    <property type="protein sequence ID" value="KAK9694548.1"/>
    <property type="molecule type" value="Genomic_DNA"/>
</dbReference>
<evidence type="ECO:0000259" key="3">
    <source>
        <dbReference type="PROSITE" id="PS51253"/>
    </source>
</evidence>
<dbReference type="InterPro" id="IPR006600">
    <property type="entry name" value="HTH_CenpB_DNA-bd_dom"/>
</dbReference>
<evidence type="ECO:0000313" key="4">
    <source>
        <dbReference type="EMBL" id="KAK9694548.1"/>
    </source>
</evidence>
<evidence type="ECO:0000313" key="6">
    <source>
        <dbReference type="Proteomes" id="UP001458880"/>
    </source>
</evidence>
<reference evidence="4" key="1">
    <citation type="submission" date="2023-05" db="EMBL/GenBank/DDBJ databases">
        <authorList>
            <person name="Nardi F."/>
            <person name="Carapelli A."/>
            <person name="Cucini C."/>
        </authorList>
    </citation>
    <scope>NUCLEOTIDE SEQUENCE</scope>
    <source>
        <strain evidence="4">DMR45628</strain>
        <tissue evidence="4">Testes</tissue>
    </source>
</reference>
<reference evidence="4 6" key="2">
    <citation type="journal article" date="2024" name="BMC Genomics">
        <title>De novo assembly and annotation of Popillia japonica's genome with initial clues to its potential as an invasive pest.</title>
        <authorList>
            <person name="Cucini C."/>
            <person name="Boschi S."/>
            <person name="Funari R."/>
            <person name="Cardaioli E."/>
            <person name="Iannotti N."/>
            <person name="Marturano G."/>
            <person name="Paoli F."/>
            <person name="Bruttini M."/>
            <person name="Carapelli A."/>
            <person name="Frati F."/>
            <person name="Nardi F."/>
        </authorList>
    </citation>
    <scope>NUCLEOTIDE SEQUENCE [LARGE SCALE GENOMIC DNA]</scope>
    <source>
        <strain evidence="4">DMR45628</strain>
    </source>
</reference>
<comment type="caution">
    <text evidence="4">The sequence shown here is derived from an EMBL/GenBank/DDBJ whole genome shotgun (WGS) entry which is preliminary data.</text>
</comment>
<proteinExistence type="predicted"/>
<name>A0AAW1IWU7_POPJA</name>
<organism evidence="4 6">
    <name type="scientific">Popillia japonica</name>
    <name type="common">Japanese beetle</name>
    <dbReference type="NCBI Taxonomy" id="7064"/>
    <lineage>
        <taxon>Eukaryota</taxon>
        <taxon>Metazoa</taxon>
        <taxon>Ecdysozoa</taxon>
        <taxon>Arthropoda</taxon>
        <taxon>Hexapoda</taxon>
        <taxon>Insecta</taxon>
        <taxon>Pterygota</taxon>
        <taxon>Neoptera</taxon>
        <taxon>Endopterygota</taxon>
        <taxon>Coleoptera</taxon>
        <taxon>Polyphaga</taxon>
        <taxon>Scarabaeiformia</taxon>
        <taxon>Scarabaeidae</taxon>
        <taxon>Rutelinae</taxon>
        <taxon>Popillia</taxon>
    </lineage>
</organism>
<dbReference type="SUPFAM" id="SSF46689">
    <property type="entry name" value="Homeodomain-like"/>
    <property type="match status" value="1"/>
</dbReference>
<keyword evidence="6" id="KW-1185">Reference proteome</keyword>
<dbReference type="GO" id="GO:0003677">
    <property type="term" value="F:DNA binding"/>
    <property type="evidence" value="ECO:0007669"/>
    <property type="project" value="UniProtKB-KW"/>
</dbReference>
<comment type="subcellular location">
    <subcellularLocation>
        <location evidence="1">Nucleus</location>
    </subcellularLocation>
</comment>
<dbReference type="Pfam" id="PF03221">
    <property type="entry name" value="HTH_Tnp_Tc5"/>
    <property type="match status" value="1"/>
</dbReference>
<dbReference type="AlphaFoldDB" id="A0AAW1IWU7"/>